<reference evidence="1" key="2">
    <citation type="submission" date="2022-01" db="EMBL/GenBank/DDBJ databases">
        <authorList>
            <person name="Yamashiro T."/>
            <person name="Shiraishi A."/>
            <person name="Satake H."/>
            <person name="Nakayama K."/>
        </authorList>
    </citation>
    <scope>NUCLEOTIDE SEQUENCE</scope>
</reference>
<comment type="caution">
    <text evidence="1">The sequence shown here is derived from an EMBL/GenBank/DDBJ whole genome shotgun (WGS) entry which is preliminary data.</text>
</comment>
<keyword evidence="2" id="KW-1185">Reference proteome</keyword>
<name>A0ABQ5HKK1_9ASTR</name>
<reference evidence="1" key="1">
    <citation type="journal article" date="2022" name="Int. J. Mol. Sci.">
        <title>Draft Genome of Tanacetum Coccineum: Genomic Comparison of Closely Related Tanacetum-Family Plants.</title>
        <authorList>
            <person name="Yamashiro T."/>
            <person name="Shiraishi A."/>
            <person name="Nakayama K."/>
            <person name="Satake H."/>
        </authorList>
    </citation>
    <scope>NUCLEOTIDE SEQUENCE</scope>
</reference>
<evidence type="ECO:0000313" key="1">
    <source>
        <dbReference type="EMBL" id="GJT88430.1"/>
    </source>
</evidence>
<accession>A0ABQ5HKK1</accession>
<proteinExistence type="predicted"/>
<gene>
    <name evidence="1" type="ORF">Tco_1070147</name>
</gene>
<dbReference type="EMBL" id="BQNB010019730">
    <property type="protein sequence ID" value="GJT88430.1"/>
    <property type="molecule type" value="Genomic_DNA"/>
</dbReference>
<sequence length="93" mass="10660">MFRLTGVQTLEIVLSILPFREHHQHVKLAPPPISNTKENPAMFFQHQHGVNVLLIEMLEAEKQISKNQLLRIEDLGAKAMYAGANFRKPVEPY</sequence>
<protein>
    <submittedName>
        <fullName evidence="1">Uncharacterized protein</fullName>
    </submittedName>
</protein>
<organism evidence="1 2">
    <name type="scientific">Tanacetum coccineum</name>
    <dbReference type="NCBI Taxonomy" id="301880"/>
    <lineage>
        <taxon>Eukaryota</taxon>
        <taxon>Viridiplantae</taxon>
        <taxon>Streptophyta</taxon>
        <taxon>Embryophyta</taxon>
        <taxon>Tracheophyta</taxon>
        <taxon>Spermatophyta</taxon>
        <taxon>Magnoliopsida</taxon>
        <taxon>eudicotyledons</taxon>
        <taxon>Gunneridae</taxon>
        <taxon>Pentapetalae</taxon>
        <taxon>asterids</taxon>
        <taxon>campanulids</taxon>
        <taxon>Asterales</taxon>
        <taxon>Asteraceae</taxon>
        <taxon>Asteroideae</taxon>
        <taxon>Anthemideae</taxon>
        <taxon>Anthemidinae</taxon>
        <taxon>Tanacetum</taxon>
    </lineage>
</organism>
<dbReference type="Proteomes" id="UP001151760">
    <property type="component" value="Unassembled WGS sequence"/>
</dbReference>
<evidence type="ECO:0000313" key="2">
    <source>
        <dbReference type="Proteomes" id="UP001151760"/>
    </source>
</evidence>